<protein>
    <submittedName>
        <fullName evidence="1">Uncharacterized protein</fullName>
    </submittedName>
</protein>
<organism evidence="1">
    <name type="scientific">Candidatus Kentrum sp. TC</name>
    <dbReference type="NCBI Taxonomy" id="2126339"/>
    <lineage>
        <taxon>Bacteria</taxon>
        <taxon>Pseudomonadati</taxon>
        <taxon>Pseudomonadota</taxon>
        <taxon>Gammaproteobacteria</taxon>
        <taxon>Candidatus Kentrum</taxon>
    </lineage>
</organism>
<name>A0A450YBW5_9GAMM</name>
<dbReference type="AlphaFoldDB" id="A0A450YBW5"/>
<dbReference type="EMBL" id="CAADFT010000003">
    <property type="protein sequence ID" value="VFK39027.1"/>
    <property type="molecule type" value="Genomic_DNA"/>
</dbReference>
<reference evidence="1" key="1">
    <citation type="submission" date="2019-02" db="EMBL/GenBank/DDBJ databases">
        <authorList>
            <person name="Gruber-Vodicka R. H."/>
            <person name="Seah K. B. B."/>
        </authorList>
    </citation>
    <scope>NUCLEOTIDE SEQUENCE</scope>
    <source>
        <strain evidence="1">BECK_BZ125</strain>
    </source>
</reference>
<proteinExistence type="predicted"/>
<evidence type="ECO:0000313" key="1">
    <source>
        <dbReference type="EMBL" id="VFK39027.1"/>
    </source>
</evidence>
<accession>A0A450YBW5</accession>
<sequence>MVARERSSYLPSMRVTIHDYVDSALPMVERMYRKRKKGCRAMSYEIKERNR</sequence>
<gene>
    <name evidence="1" type="ORF">BECKTC1821E_GA0114239_100388</name>
</gene>